<organism evidence="1">
    <name type="scientific">Ignisphaera aggregans</name>
    <dbReference type="NCBI Taxonomy" id="334771"/>
    <lineage>
        <taxon>Archaea</taxon>
        <taxon>Thermoproteota</taxon>
        <taxon>Thermoprotei</taxon>
        <taxon>Desulfurococcales</taxon>
        <taxon>Desulfurococcaceae</taxon>
        <taxon>Ignisphaera</taxon>
    </lineage>
</organism>
<dbReference type="AlphaFoldDB" id="A0A7J2U3H2"/>
<dbReference type="Gene3D" id="3.40.50.450">
    <property type="match status" value="1"/>
</dbReference>
<protein>
    <submittedName>
        <fullName evidence="1">LOG family protein</fullName>
    </submittedName>
</protein>
<name>A0A7J2U3H2_9CREN</name>
<reference evidence="1" key="1">
    <citation type="journal article" date="2020" name="mSystems">
        <title>Genome- and Community-Level Interaction Insights into Carbon Utilization and Element Cycling Functions of Hydrothermarchaeota in Hydrothermal Sediment.</title>
        <authorList>
            <person name="Zhou Z."/>
            <person name="Liu Y."/>
            <person name="Xu W."/>
            <person name="Pan J."/>
            <person name="Luo Z.H."/>
            <person name="Li M."/>
        </authorList>
    </citation>
    <scope>NUCLEOTIDE SEQUENCE [LARGE SCALE GENOMIC DNA]</scope>
    <source>
        <strain evidence="1">SpSt-125</strain>
    </source>
</reference>
<accession>A0A7J2U3H2</accession>
<dbReference type="SUPFAM" id="SSF102405">
    <property type="entry name" value="MCP/YpsA-like"/>
    <property type="match status" value="1"/>
</dbReference>
<dbReference type="Pfam" id="PF18306">
    <property type="entry name" value="LDcluster4"/>
    <property type="match status" value="1"/>
</dbReference>
<dbReference type="InterPro" id="IPR041164">
    <property type="entry name" value="LDcluster4"/>
</dbReference>
<dbReference type="EMBL" id="DSEU01000047">
    <property type="protein sequence ID" value="HEM67368.1"/>
    <property type="molecule type" value="Genomic_DNA"/>
</dbReference>
<evidence type="ECO:0000313" key="1">
    <source>
        <dbReference type="EMBL" id="HEM67368.1"/>
    </source>
</evidence>
<gene>
    <name evidence="1" type="ORF">ENO26_07390</name>
</gene>
<proteinExistence type="predicted"/>
<comment type="caution">
    <text evidence="1">The sequence shown here is derived from an EMBL/GenBank/DDBJ whole genome shotgun (WGS) entry which is preliminary data.</text>
</comment>
<sequence>MIQICFAAYSGDPPKDLAEKSAIVLEKLCKLCNKFTVLVGGYWGLMKHIVDKSLELGLQVVIVAPIEEEETAFPEKAIVFRPGVSYRVRSVYMVRSCNALIALGGESGTIQEIVTAYAEGKPVYVLKSGLSSDRVALFAPYMDSRALAEVKIFEEPEKLAETVAREICTA</sequence>